<keyword evidence="3" id="KW-0408">Iron</keyword>
<feature type="domain" description="Cytochrome c" evidence="4">
    <location>
        <begin position="39"/>
        <end position="121"/>
    </location>
</feature>
<dbReference type="PROSITE" id="PS51257">
    <property type="entry name" value="PROKAR_LIPOPROTEIN"/>
    <property type="match status" value="1"/>
</dbReference>
<dbReference type="InterPro" id="IPR036909">
    <property type="entry name" value="Cyt_c-like_dom_sf"/>
</dbReference>
<dbReference type="GO" id="GO:0009055">
    <property type="term" value="F:electron transfer activity"/>
    <property type="evidence" value="ECO:0007669"/>
    <property type="project" value="InterPro"/>
</dbReference>
<dbReference type="GO" id="GO:0046872">
    <property type="term" value="F:metal ion binding"/>
    <property type="evidence" value="ECO:0007669"/>
    <property type="project" value="UniProtKB-KW"/>
</dbReference>
<keyword evidence="2" id="KW-0479">Metal-binding</keyword>
<dbReference type="EMBL" id="FPHF01000066">
    <property type="protein sequence ID" value="SFV62317.1"/>
    <property type="molecule type" value="Genomic_DNA"/>
</dbReference>
<sequence length="121" mass="12909">MKVYIGLIAGALLIGLSMSACSNDGRTEFKNLSKAPAADPSIDARALFVDKCMKCHGDTGKTHPLAEPYVIAGQPKELLIAKIEGYQALTFGGRLRGQMATSVQLLTPKEVNALADYISKL</sequence>
<dbReference type="AlphaFoldDB" id="A0A1W1C992"/>
<dbReference type="SUPFAM" id="SSF46626">
    <property type="entry name" value="Cytochrome c"/>
    <property type="match status" value="1"/>
</dbReference>
<gene>
    <name evidence="5" type="ORF">MNB_SM-4-1669</name>
</gene>
<organism evidence="5">
    <name type="scientific">hydrothermal vent metagenome</name>
    <dbReference type="NCBI Taxonomy" id="652676"/>
    <lineage>
        <taxon>unclassified sequences</taxon>
        <taxon>metagenomes</taxon>
        <taxon>ecological metagenomes</taxon>
    </lineage>
</organism>
<evidence type="ECO:0000259" key="4">
    <source>
        <dbReference type="PROSITE" id="PS51007"/>
    </source>
</evidence>
<dbReference type="Gene3D" id="1.10.760.10">
    <property type="entry name" value="Cytochrome c-like domain"/>
    <property type="match status" value="1"/>
</dbReference>
<protein>
    <recommendedName>
        <fullName evidence="4">Cytochrome c domain-containing protein</fullName>
    </recommendedName>
</protein>
<proteinExistence type="predicted"/>
<dbReference type="GO" id="GO:0020037">
    <property type="term" value="F:heme binding"/>
    <property type="evidence" value="ECO:0007669"/>
    <property type="project" value="InterPro"/>
</dbReference>
<dbReference type="Pfam" id="PF00034">
    <property type="entry name" value="Cytochrom_C"/>
    <property type="match status" value="1"/>
</dbReference>
<keyword evidence="1" id="KW-0349">Heme</keyword>
<dbReference type="InterPro" id="IPR009056">
    <property type="entry name" value="Cyt_c-like_dom"/>
</dbReference>
<evidence type="ECO:0000256" key="2">
    <source>
        <dbReference type="ARBA" id="ARBA00022723"/>
    </source>
</evidence>
<evidence type="ECO:0000256" key="3">
    <source>
        <dbReference type="ARBA" id="ARBA00023004"/>
    </source>
</evidence>
<evidence type="ECO:0000313" key="5">
    <source>
        <dbReference type="EMBL" id="SFV62317.1"/>
    </source>
</evidence>
<dbReference type="PROSITE" id="PS51007">
    <property type="entry name" value="CYTC"/>
    <property type="match status" value="1"/>
</dbReference>
<name>A0A1W1C992_9ZZZZ</name>
<reference evidence="5" key="1">
    <citation type="submission" date="2016-10" db="EMBL/GenBank/DDBJ databases">
        <authorList>
            <person name="de Groot N.N."/>
        </authorList>
    </citation>
    <scope>NUCLEOTIDE SEQUENCE</scope>
</reference>
<accession>A0A1W1C992</accession>
<evidence type="ECO:0000256" key="1">
    <source>
        <dbReference type="ARBA" id="ARBA00022617"/>
    </source>
</evidence>